<dbReference type="RefSeq" id="WP_081745184.1">
    <property type="nucleotide sequence ID" value="NZ_QVLU01000020.1"/>
</dbReference>
<evidence type="ECO:0000313" key="1">
    <source>
        <dbReference type="EMBL" id="RGE68529.1"/>
    </source>
</evidence>
<name>A0A3E3IN50_9FIRM</name>
<dbReference type="OrthoDB" id="517663at2"/>
<proteinExistence type="predicted"/>
<gene>
    <name evidence="1" type="ORF">DWY69_20100</name>
</gene>
<evidence type="ECO:0000313" key="2">
    <source>
        <dbReference type="Proteomes" id="UP000261166"/>
    </source>
</evidence>
<dbReference type="Proteomes" id="UP000261166">
    <property type="component" value="Unassembled WGS sequence"/>
</dbReference>
<accession>A0A3E3IN50</accession>
<dbReference type="InterPro" id="IPR038434">
    <property type="entry name" value="YARHG_sf"/>
</dbReference>
<protein>
    <submittedName>
        <fullName evidence="1">YARHG domain-containing protein</fullName>
    </submittedName>
</protein>
<organism evidence="1 2">
    <name type="scientific">Eisenbergiella massiliensis</name>
    <dbReference type="NCBI Taxonomy" id="1720294"/>
    <lineage>
        <taxon>Bacteria</taxon>
        <taxon>Bacillati</taxon>
        <taxon>Bacillota</taxon>
        <taxon>Clostridia</taxon>
        <taxon>Lachnospirales</taxon>
        <taxon>Lachnospiraceae</taxon>
        <taxon>Eisenbergiella</taxon>
    </lineage>
</organism>
<dbReference type="EMBL" id="QVLU01000020">
    <property type="protein sequence ID" value="RGE68529.1"/>
    <property type="molecule type" value="Genomic_DNA"/>
</dbReference>
<comment type="caution">
    <text evidence="1">The sequence shown here is derived from an EMBL/GenBank/DDBJ whole genome shotgun (WGS) entry which is preliminary data.</text>
</comment>
<reference evidence="1 2" key="1">
    <citation type="submission" date="2018-08" db="EMBL/GenBank/DDBJ databases">
        <title>A genome reference for cultivated species of the human gut microbiota.</title>
        <authorList>
            <person name="Zou Y."/>
            <person name="Xue W."/>
            <person name="Luo G."/>
        </authorList>
    </citation>
    <scope>NUCLEOTIDE SEQUENCE [LARGE SCALE GENOMIC DNA]</scope>
    <source>
        <strain evidence="1 2">AF26-4BH</strain>
    </source>
</reference>
<dbReference type="AlphaFoldDB" id="A0A3E3IN50"/>
<dbReference type="Gene3D" id="1.20.58.1690">
    <property type="match status" value="1"/>
</dbReference>
<sequence length="33" mass="4183">MAKNEIYARHKYIFKNEDLYNYFMGCVRYHHNL</sequence>